<gene>
    <name evidence="2" type="ORF">BpHYR1_053008</name>
</gene>
<reference evidence="2 3" key="1">
    <citation type="journal article" date="2018" name="Sci. Rep.">
        <title>Genomic signatures of local adaptation to the degree of environmental predictability in rotifers.</title>
        <authorList>
            <person name="Franch-Gras L."/>
            <person name="Hahn C."/>
            <person name="Garcia-Roger E.M."/>
            <person name="Carmona M.J."/>
            <person name="Serra M."/>
            <person name="Gomez A."/>
        </authorList>
    </citation>
    <scope>NUCLEOTIDE SEQUENCE [LARGE SCALE GENOMIC DNA]</scope>
    <source>
        <strain evidence="2">HYR1</strain>
    </source>
</reference>
<evidence type="ECO:0000313" key="3">
    <source>
        <dbReference type="Proteomes" id="UP000276133"/>
    </source>
</evidence>
<evidence type="ECO:0000256" key="1">
    <source>
        <dbReference type="SAM" id="MobiDB-lite"/>
    </source>
</evidence>
<organism evidence="2 3">
    <name type="scientific">Brachionus plicatilis</name>
    <name type="common">Marine rotifer</name>
    <name type="synonym">Brachionus muelleri</name>
    <dbReference type="NCBI Taxonomy" id="10195"/>
    <lineage>
        <taxon>Eukaryota</taxon>
        <taxon>Metazoa</taxon>
        <taxon>Spiralia</taxon>
        <taxon>Gnathifera</taxon>
        <taxon>Rotifera</taxon>
        <taxon>Eurotatoria</taxon>
        <taxon>Monogononta</taxon>
        <taxon>Pseudotrocha</taxon>
        <taxon>Ploima</taxon>
        <taxon>Brachionidae</taxon>
        <taxon>Brachionus</taxon>
    </lineage>
</organism>
<comment type="caution">
    <text evidence="2">The sequence shown here is derived from an EMBL/GenBank/DDBJ whole genome shotgun (WGS) entry which is preliminary data.</text>
</comment>
<sequence length="95" mass="10908">MLTFSSRPHFCPNLVLRVLGVICLNLKAYQDTIEIKSHLNISKQKLNIRIIKDFMAQLGIQILTNLEHELTRGHDRSNINNVPKLNSPERLAYAN</sequence>
<accession>A0A3M7SA41</accession>
<dbReference type="Proteomes" id="UP000276133">
    <property type="component" value="Unassembled WGS sequence"/>
</dbReference>
<name>A0A3M7SA41_BRAPC</name>
<proteinExistence type="predicted"/>
<dbReference type="AlphaFoldDB" id="A0A3M7SA41"/>
<keyword evidence="3" id="KW-1185">Reference proteome</keyword>
<feature type="region of interest" description="Disordered" evidence="1">
    <location>
        <begin position="74"/>
        <end position="95"/>
    </location>
</feature>
<evidence type="ECO:0000313" key="2">
    <source>
        <dbReference type="EMBL" id="RNA32631.1"/>
    </source>
</evidence>
<protein>
    <submittedName>
        <fullName evidence="2">Uncharacterized protein</fullName>
    </submittedName>
</protein>
<dbReference type="EMBL" id="REGN01001777">
    <property type="protein sequence ID" value="RNA32631.1"/>
    <property type="molecule type" value="Genomic_DNA"/>
</dbReference>